<organism evidence="1 2">
    <name type="scientific">Vibrio splendidus</name>
    <dbReference type="NCBI Taxonomy" id="29497"/>
    <lineage>
        <taxon>Bacteria</taxon>
        <taxon>Pseudomonadati</taxon>
        <taxon>Pseudomonadota</taxon>
        <taxon>Gammaproteobacteria</taxon>
        <taxon>Vibrionales</taxon>
        <taxon>Vibrionaceae</taxon>
        <taxon>Vibrio</taxon>
    </lineage>
</organism>
<accession>A0A2T5EJE3</accession>
<dbReference type="EMBL" id="PIGA01000010">
    <property type="protein sequence ID" value="PTP20350.1"/>
    <property type="molecule type" value="Genomic_DNA"/>
</dbReference>
<proteinExistence type="predicted"/>
<reference evidence="1 2" key="1">
    <citation type="submission" date="2017-11" db="EMBL/GenBank/DDBJ databases">
        <title>Population delineation of vibrios coincides with oyster pathogenicity.</title>
        <authorList>
            <person name="Bruto M."/>
            <person name="Labreuche Y."/>
            <person name="James A."/>
            <person name="Piel D."/>
            <person name="Chenivesse S."/>
            <person name="Petton B."/>
            <person name="Polz M.F."/>
            <person name="Le Roux F."/>
        </authorList>
    </citation>
    <scope>NUCLEOTIDE SEQUENCE [LARGE SCALE GENOMIC DNA]</scope>
    <source>
        <strain evidence="1 2">1F_55</strain>
    </source>
</reference>
<dbReference type="Proteomes" id="UP000244080">
    <property type="component" value="Unassembled WGS sequence"/>
</dbReference>
<evidence type="ECO:0000313" key="1">
    <source>
        <dbReference type="EMBL" id="PTP20350.1"/>
    </source>
</evidence>
<name>A0A2T5EJE3_VIBSP</name>
<sequence length="80" mass="9054">MAVYGELSPCDIGRQCLINPTQGGYQKCKSGVVVDETKTLLKVRVEGEIYNWIFSKKDMLRTGKDKNQFPCYTLSLTDMV</sequence>
<dbReference type="RefSeq" id="WP_017085287.1">
    <property type="nucleotide sequence ID" value="NZ_CAWNZY010000002.1"/>
</dbReference>
<dbReference type="AlphaFoldDB" id="A0A2T5EJE3"/>
<protein>
    <submittedName>
        <fullName evidence="1">Uncharacterized protein</fullName>
    </submittedName>
</protein>
<evidence type="ECO:0000313" key="2">
    <source>
        <dbReference type="Proteomes" id="UP000244080"/>
    </source>
</evidence>
<comment type="caution">
    <text evidence="1">The sequence shown here is derived from an EMBL/GenBank/DDBJ whole genome shotgun (WGS) entry which is preliminary data.</text>
</comment>
<gene>
    <name evidence="1" type="ORF">CWO36_07410</name>
</gene>